<reference evidence="2" key="1">
    <citation type="journal article" date="2022" name="Mol. Ecol. Resour.">
        <title>The genomes of chicory, endive, great burdock and yacon provide insights into Asteraceae palaeo-polyploidization history and plant inulin production.</title>
        <authorList>
            <person name="Fan W."/>
            <person name="Wang S."/>
            <person name="Wang H."/>
            <person name="Wang A."/>
            <person name="Jiang F."/>
            <person name="Liu H."/>
            <person name="Zhao H."/>
            <person name="Xu D."/>
            <person name="Zhang Y."/>
        </authorList>
    </citation>
    <scope>NUCLEOTIDE SEQUENCE [LARGE SCALE GENOMIC DNA]</scope>
    <source>
        <strain evidence="2">cv. Punajuju</strain>
    </source>
</reference>
<organism evidence="1 2">
    <name type="scientific">Cichorium intybus</name>
    <name type="common">Chicory</name>
    <dbReference type="NCBI Taxonomy" id="13427"/>
    <lineage>
        <taxon>Eukaryota</taxon>
        <taxon>Viridiplantae</taxon>
        <taxon>Streptophyta</taxon>
        <taxon>Embryophyta</taxon>
        <taxon>Tracheophyta</taxon>
        <taxon>Spermatophyta</taxon>
        <taxon>Magnoliopsida</taxon>
        <taxon>eudicotyledons</taxon>
        <taxon>Gunneridae</taxon>
        <taxon>Pentapetalae</taxon>
        <taxon>asterids</taxon>
        <taxon>campanulids</taxon>
        <taxon>Asterales</taxon>
        <taxon>Asteraceae</taxon>
        <taxon>Cichorioideae</taxon>
        <taxon>Cichorieae</taxon>
        <taxon>Cichoriinae</taxon>
        <taxon>Cichorium</taxon>
    </lineage>
</organism>
<evidence type="ECO:0000313" key="1">
    <source>
        <dbReference type="EMBL" id="KAI3690474.1"/>
    </source>
</evidence>
<reference evidence="1 2" key="2">
    <citation type="journal article" date="2022" name="Mol. Ecol. Resour.">
        <title>The genomes of chicory, endive, great burdock and yacon provide insights into Asteraceae paleo-polyploidization history and plant inulin production.</title>
        <authorList>
            <person name="Fan W."/>
            <person name="Wang S."/>
            <person name="Wang H."/>
            <person name="Wang A."/>
            <person name="Jiang F."/>
            <person name="Liu H."/>
            <person name="Zhao H."/>
            <person name="Xu D."/>
            <person name="Zhang Y."/>
        </authorList>
    </citation>
    <scope>NUCLEOTIDE SEQUENCE [LARGE SCALE GENOMIC DNA]</scope>
    <source>
        <strain evidence="2">cv. Punajuju</strain>
        <tissue evidence="1">Leaves</tissue>
    </source>
</reference>
<gene>
    <name evidence="1" type="ORF">L2E82_48508</name>
</gene>
<protein>
    <submittedName>
        <fullName evidence="1">Uncharacterized protein</fullName>
    </submittedName>
</protein>
<comment type="caution">
    <text evidence="1">The sequence shown here is derived from an EMBL/GenBank/DDBJ whole genome shotgun (WGS) entry which is preliminary data.</text>
</comment>
<dbReference type="Proteomes" id="UP001055811">
    <property type="component" value="Linkage Group LG09"/>
</dbReference>
<evidence type="ECO:0000313" key="2">
    <source>
        <dbReference type="Proteomes" id="UP001055811"/>
    </source>
</evidence>
<keyword evidence="2" id="KW-1185">Reference proteome</keyword>
<dbReference type="EMBL" id="CM042017">
    <property type="protein sequence ID" value="KAI3690474.1"/>
    <property type="molecule type" value="Genomic_DNA"/>
</dbReference>
<proteinExistence type="predicted"/>
<sequence length="235" mass="27707">MKEIVSVLETALKYQVSNASVSTQRHWQQHEVQPGYGKLKLEKVEEVKNRDQPQPKDAPRGIKRHDCFDLVKRVPLFMDMDEKLLNNICRRLKPRLYTCNSYIIREGHPVDGMLFIIRGRLESATTDNFINTGFLKEGDYCGEELLTWVVDPHSNVDLPSSTRTLKALTEVETFVLPANQLKCFVCHFTKIHQTTHPRIHRRQLHHTFQFYSWQWWTWAASFIQTAWRDIPRGRF</sequence>
<name>A0ACB8YZT5_CICIN</name>
<accession>A0ACB8YZT5</accession>